<gene>
    <name evidence="2" type="ORF">NVS88_02440</name>
</gene>
<feature type="region of interest" description="Disordered" evidence="1">
    <location>
        <begin position="84"/>
        <end position="145"/>
    </location>
</feature>
<feature type="compositionally biased region" description="Basic and acidic residues" evidence="1">
    <location>
        <begin position="133"/>
        <end position="145"/>
    </location>
</feature>
<sequence>MTGREDAAEELRALVNALIDAVDPVLRQWSSGDLEPSSCRWCPLCAVVAVLRGEHHDLVALLATQGSGLLTVAREVVDGGCGCGCRHRDEPAHESTGGPTAEPAPESGPPAPDTKPADTEPSARPTSPQTRHSGFERITVRVERP</sequence>
<comment type="caution">
    <text evidence="2">The sequence shown here is derived from an EMBL/GenBank/DDBJ whole genome shotgun (WGS) entry which is preliminary data.</text>
</comment>
<dbReference type="AlphaFoldDB" id="A0A9X4LW50"/>
<organism evidence="2 3">
    <name type="scientific">Speluncibacter jeojiensis</name>
    <dbReference type="NCBI Taxonomy" id="2710754"/>
    <lineage>
        <taxon>Bacteria</taxon>
        <taxon>Bacillati</taxon>
        <taxon>Actinomycetota</taxon>
        <taxon>Actinomycetes</taxon>
        <taxon>Mycobacteriales</taxon>
        <taxon>Speluncibacteraceae</taxon>
        <taxon>Speluncibacter</taxon>
    </lineage>
</organism>
<evidence type="ECO:0000313" key="2">
    <source>
        <dbReference type="EMBL" id="MDG3013410.1"/>
    </source>
</evidence>
<name>A0A9X4LW50_9ACTN</name>
<protein>
    <submittedName>
        <fullName evidence="2">Uncharacterized protein</fullName>
    </submittedName>
</protein>
<reference evidence="2" key="1">
    <citation type="submission" date="2022-08" db="EMBL/GenBank/DDBJ databases">
        <title>Genome analysis of Corynebacteriales strain.</title>
        <authorList>
            <person name="Lee S.D."/>
        </authorList>
    </citation>
    <scope>NUCLEOTIDE SEQUENCE</scope>
    <source>
        <strain evidence="2">D3-21</strain>
    </source>
</reference>
<dbReference type="RefSeq" id="WP_277834422.1">
    <property type="nucleotide sequence ID" value="NZ_JAAIVF010000006.1"/>
</dbReference>
<dbReference type="Proteomes" id="UP001152755">
    <property type="component" value="Unassembled WGS sequence"/>
</dbReference>
<evidence type="ECO:0000313" key="3">
    <source>
        <dbReference type="Proteomes" id="UP001152755"/>
    </source>
</evidence>
<keyword evidence="3" id="KW-1185">Reference proteome</keyword>
<accession>A0A9X4LW50</accession>
<proteinExistence type="predicted"/>
<dbReference type="EMBL" id="JANRHA010000001">
    <property type="protein sequence ID" value="MDG3013410.1"/>
    <property type="molecule type" value="Genomic_DNA"/>
</dbReference>
<evidence type="ECO:0000256" key="1">
    <source>
        <dbReference type="SAM" id="MobiDB-lite"/>
    </source>
</evidence>